<reference evidence="6" key="1">
    <citation type="journal article" date="2019" name="Int. J. Syst. Evol. Microbiol.">
        <title>The Global Catalogue of Microorganisms (GCM) 10K type strain sequencing project: providing services to taxonomists for standard genome sequencing and annotation.</title>
        <authorList>
            <consortium name="The Broad Institute Genomics Platform"/>
            <consortium name="The Broad Institute Genome Sequencing Center for Infectious Disease"/>
            <person name="Wu L."/>
            <person name="Ma J."/>
        </authorList>
    </citation>
    <scope>NUCLEOTIDE SEQUENCE [LARGE SCALE GENOMIC DNA]</scope>
    <source>
        <strain evidence="6">CCUG 62793</strain>
    </source>
</reference>
<evidence type="ECO:0000259" key="4">
    <source>
        <dbReference type="SMART" id="SM00062"/>
    </source>
</evidence>
<dbReference type="NCBIfam" id="TIGR04553">
    <property type="entry name" value="ABC_peri_selen"/>
    <property type="match status" value="1"/>
</dbReference>
<dbReference type="PROSITE" id="PS51318">
    <property type="entry name" value="TAT"/>
    <property type="match status" value="1"/>
</dbReference>
<dbReference type="InterPro" id="IPR001638">
    <property type="entry name" value="Solute-binding_3/MltF_N"/>
</dbReference>
<dbReference type="SUPFAM" id="SSF53850">
    <property type="entry name" value="Periplasmic binding protein-like II"/>
    <property type="match status" value="1"/>
</dbReference>
<dbReference type="RefSeq" id="WP_380105068.1">
    <property type="nucleotide sequence ID" value="NZ_JBHSIH010000001.1"/>
</dbReference>
<proteinExistence type="inferred from homology"/>
<accession>A0ABW5EKV4</accession>
<comment type="similarity">
    <text evidence="1">Belongs to the phosphate/phosphite/phosphonate binding protein family.</text>
</comment>
<dbReference type="Pfam" id="PF12974">
    <property type="entry name" value="Phosphonate-bd"/>
    <property type="match status" value="1"/>
</dbReference>
<evidence type="ECO:0000256" key="3">
    <source>
        <dbReference type="SAM" id="SignalP"/>
    </source>
</evidence>
<dbReference type="PANTHER" id="PTHR35841">
    <property type="entry name" value="PHOSPHONATES-BINDING PERIPLASMIC PROTEIN"/>
    <property type="match status" value="1"/>
</dbReference>
<sequence length="294" mass="31617">MNHIPARRSALRQAAACVLAASTLSSLPALATESAVLRVSAIPDEAPTELQRKFEPLGKYLSAQTGMKVVFTPVTDYAAVVESLATRKLDLAWLGGFTFVQAKIRTNGTAIPIVQREEDARFTSKFITANPAIKTLADLKGKSFAFGAPSSTSGSLMPRFFLQQDGINPEKDFKTVAFSGAHDATVAFVAAGKAEAGVLNASVWDKLVETKKIDTSKVRVFATTPPYFDYNWTVRGDLDPALVKKLTDAFLALDPAKPEHKAILELQRAARFVPTQASNYEGIEAAAKSAGLLK</sequence>
<keyword evidence="2 3" id="KW-0732">Signal</keyword>
<dbReference type="InterPro" id="IPR005770">
    <property type="entry name" value="PhnD"/>
</dbReference>
<feature type="chain" id="PRO_5045812061" evidence="3">
    <location>
        <begin position="32"/>
        <end position="294"/>
    </location>
</feature>
<dbReference type="Proteomes" id="UP001597287">
    <property type="component" value="Unassembled WGS sequence"/>
</dbReference>
<dbReference type="PANTHER" id="PTHR35841:SF1">
    <property type="entry name" value="PHOSPHONATES-BINDING PERIPLASMIC PROTEIN"/>
    <property type="match status" value="1"/>
</dbReference>
<protein>
    <submittedName>
        <fullName evidence="5">Selenate ABC transporter substrate-binding protein</fullName>
    </submittedName>
</protein>
<evidence type="ECO:0000313" key="5">
    <source>
        <dbReference type="EMBL" id="MFD2318307.1"/>
    </source>
</evidence>
<evidence type="ECO:0000313" key="6">
    <source>
        <dbReference type="Proteomes" id="UP001597287"/>
    </source>
</evidence>
<comment type="caution">
    <text evidence="5">The sequence shown here is derived from an EMBL/GenBank/DDBJ whole genome shotgun (WGS) entry which is preliminary data.</text>
</comment>
<dbReference type="Gene3D" id="3.40.190.10">
    <property type="entry name" value="Periplasmic binding protein-like II"/>
    <property type="match status" value="2"/>
</dbReference>
<feature type="domain" description="Solute-binding protein family 3/N-terminal" evidence="4">
    <location>
        <begin position="36"/>
        <end position="270"/>
    </location>
</feature>
<dbReference type="SMART" id="SM00062">
    <property type="entry name" value="PBPb"/>
    <property type="match status" value="1"/>
</dbReference>
<dbReference type="CDD" id="cd13572">
    <property type="entry name" value="PBP2_PnhD_2"/>
    <property type="match status" value="1"/>
</dbReference>
<dbReference type="EMBL" id="JBHUIG010000004">
    <property type="protein sequence ID" value="MFD2318307.1"/>
    <property type="molecule type" value="Genomic_DNA"/>
</dbReference>
<evidence type="ECO:0000256" key="2">
    <source>
        <dbReference type="ARBA" id="ARBA00022729"/>
    </source>
</evidence>
<keyword evidence="6" id="KW-1185">Reference proteome</keyword>
<dbReference type="NCBIfam" id="TIGR01098">
    <property type="entry name" value="3A0109s03R"/>
    <property type="match status" value="1"/>
</dbReference>
<dbReference type="InterPro" id="IPR006311">
    <property type="entry name" value="TAT_signal"/>
</dbReference>
<name>A0ABW5EKV4_9BURK</name>
<evidence type="ECO:0000256" key="1">
    <source>
        <dbReference type="ARBA" id="ARBA00007162"/>
    </source>
</evidence>
<dbReference type="InterPro" id="IPR030836">
    <property type="entry name" value="ABC_peri_PhnD-like"/>
</dbReference>
<feature type="signal peptide" evidence="3">
    <location>
        <begin position="1"/>
        <end position="31"/>
    </location>
</feature>
<organism evidence="5 6">
    <name type="scientific">Delftia deserti</name>
    <dbReference type="NCBI Taxonomy" id="1651218"/>
    <lineage>
        <taxon>Bacteria</taxon>
        <taxon>Pseudomonadati</taxon>
        <taxon>Pseudomonadota</taxon>
        <taxon>Betaproteobacteria</taxon>
        <taxon>Burkholderiales</taxon>
        <taxon>Comamonadaceae</taxon>
        <taxon>Delftia</taxon>
    </lineage>
</organism>
<gene>
    <name evidence="5" type="ORF">ACFSPV_06305</name>
</gene>